<protein>
    <submittedName>
        <fullName evidence="2">Uncharacterized protein</fullName>
    </submittedName>
</protein>
<accession>A0AAN6LQQ6</accession>
<feature type="region of interest" description="Disordered" evidence="1">
    <location>
        <begin position="1"/>
        <end position="26"/>
    </location>
</feature>
<evidence type="ECO:0000256" key="1">
    <source>
        <dbReference type="SAM" id="MobiDB-lite"/>
    </source>
</evidence>
<reference evidence="2 3" key="1">
    <citation type="submission" date="2021-02" db="EMBL/GenBank/DDBJ databases">
        <title>Genome assembly of Pseudopithomyces chartarum.</title>
        <authorList>
            <person name="Jauregui R."/>
            <person name="Singh J."/>
            <person name="Voisey C."/>
        </authorList>
    </citation>
    <scope>NUCLEOTIDE SEQUENCE [LARGE SCALE GENOMIC DNA]</scope>
    <source>
        <strain evidence="2 3">AGR01</strain>
    </source>
</reference>
<dbReference type="EMBL" id="WVTA01000021">
    <property type="protein sequence ID" value="KAK3197288.1"/>
    <property type="molecule type" value="Genomic_DNA"/>
</dbReference>
<sequence>MENSWPTAGPSNNEADQSSNNSKQLEADIEAFLNDPSTTDLDISPNNAADFEKALDLFFEEDHLHGAPPSPPKDFSHLTFETEALGTAGVRPFPLMSSNIFTKGLRGYAHYQAKPPTDNMAQFFTVLTGETIRTDAVISARFCPTNDNLRNSSMIPMFNDLLAPYDFTQDANDGPYPPLIAAALRTRAYQQNLAIYSPKYGIQPPHPDTMNKLHLDFLEQGPFHFFTEMYTDLFVTMCPNLQFLVIPEPWKDNPLTVPGILEKWAKEHKWELEVKVVEEGQPGIVGKKGGWDEKQAGEWFKLIEDNMRKYG</sequence>
<name>A0AAN6LQQ6_9PLEO</name>
<evidence type="ECO:0000313" key="3">
    <source>
        <dbReference type="Proteomes" id="UP001280581"/>
    </source>
</evidence>
<dbReference type="AlphaFoldDB" id="A0AAN6LQQ6"/>
<gene>
    <name evidence="2" type="ORF">GRF29_1536g1253396</name>
</gene>
<organism evidence="2 3">
    <name type="scientific">Pseudopithomyces chartarum</name>
    <dbReference type="NCBI Taxonomy" id="1892770"/>
    <lineage>
        <taxon>Eukaryota</taxon>
        <taxon>Fungi</taxon>
        <taxon>Dikarya</taxon>
        <taxon>Ascomycota</taxon>
        <taxon>Pezizomycotina</taxon>
        <taxon>Dothideomycetes</taxon>
        <taxon>Pleosporomycetidae</taxon>
        <taxon>Pleosporales</taxon>
        <taxon>Massarineae</taxon>
        <taxon>Didymosphaeriaceae</taxon>
        <taxon>Pseudopithomyces</taxon>
    </lineage>
</organism>
<proteinExistence type="predicted"/>
<feature type="compositionally biased region" description="Polar residues" evidence="1">
    <location>
        <begin position="1"/>
        <end position="24"/>
    </location>
</feature>
<keyword evidence="3" id="KW-1185">Reference proteome</keyword>
<evidence type="ECO:0000313" key="2">
    <source>
        <dbReference type="EMBL" id="KAK3197288.1"/>
    </source>
</evidence>
<comment type="caution">
    <text evidence="2">The sequence shown here is derived from an EMBL/GenBank/DDBJ whole genome shotgun (WGS) entry which is preliminary data.</text>
</comment>
<dbReference type="Proteomes" id="UP001280581">
    <property type="component" value="Unassembled WGS sequence"/>
</dbReference>